<evidence type="ECO:0000256" key="1">
    <source>
        <dbReference type="SAM" id="SignalP"/>
    </source>
</evidence>
<accession>A0AAE0IXY8</accession>
<dbReference type="AlphaFoldDB" id="A0AAE0IXY8"/>
<protein>
    <recommendedName>
        <fullName evidence="4">Secreted protein</fullName>
    </recommendedName>
</protein>
<evidence type="ECO:0000313" key="3">
    <source>
        <dbReference type="Proteomes" id="UP001286456"/>
    </source>
</evidence>
<dbReference type="Proteomes" id="UP001286456">
    <property type="component" value="Unassembled WGS sequence"/>
</dbReference>
<organism evidence="2 3">
    <name type="scientific">Cercophora scortea</name>
    <dbReference type="NCBI Taxonomy" id="314031"/>
    <lineage>
        <taxon>Eukaryota</taxon>
        <taxon>Fungi</taxon>
        <taxon>Dikarya</taxon>
        <taxon>Ascomycota</taxon>
        <taxon>Pezizomycotina</taxon>
        <taxon>Sordariomycetes</taxon>
        <taxon>Sordariomycetidae</taxon>
        <taxon>Sordariales</taxon>
        <taxon>Lasiosphaeriaceae</taxon>
        <taxon>Cercophora</taxon>
    </lineage>
</organism>
<reference evidence="2" key="1">
    <citation type="journal article" date="2023" name="Mol. Phylogenet. Evol.">
        <title>Genome-scale phylogeny and comparative genomics of the fungal order Sordariales.</title>
        <authorList>
            <person name="Hensen N."/>
            <person name="Bonometti L."/>
            <person name="Westerberg I."/>
            <person name="Brannstrom I.O."/>
            <person name="Guillou S."/>
            <person name="Cros-Aarteil S."/>
            <person name="Calhoun S."/>
            <person name="Haridas S."/>
            <person name="Kuo A."/>
            <person name="Mondo S."/>
            <person name="Pangilinan J."/>
            <person name="Riley R."/>
            <person name="LaButti K."/>
            <person name="Andreopoulos B."/>
            <person name="Lipzen A."/>
            <person name="Chen C."/>
            <person name="Yan M."/>
            <person name="Daum C."/>
            <person name="Ng V."/>
            <person name="Clum A."/>
            <person name="Steindorff A."/>
            <person name="Ohm R.A."/>
            <person name="Martin F."/>
            <person name="Silar P."/>
            <person name="Natvig D.O."/>
            <person name="Lalanne C."/>
            <person name="Gautier V."/>
            <person name="Ament-Velasquez S.L."/>
            <person name="Kruys A."/>
            <person name="Hutchinson M.I."/>
            <person name="Powell A.J."/>
            <person name="Barry K."/>
            <person name="Miller A.N."/>
            <person name="Grigoriev I.V."/>
            <person name="Debuchy R."/>
            <person name="Gladieux P."/>
            <person name="Hiltunen Thoren M."/>
            <person name="Johannesson H."/>
        </authorList>
    </citation>
    <scope>NUCLEOTIDE SEQUENCE</scope>
    <source>
        <strain evidence="2">SMH4131-1</strain>
    </source>
</reference>
<comment type="caution">
    <text evidence="2">The sequence shown here is derived from an EMBL/GenBank/DDBJ whole genome shotgun (WGS) entry which is preliminary data.</text>
</comment>
<evidence type="ECO:0000313" key="2">
    <source>
        <dbReference type="EMBL" id="KAK3333239.1"/>
    </source>
</evidence>
<evidence type="ECO:0008006" key="4">
    <source>
        <dbReference type="Google" id="ProtNLM"/>
    </source>
</evidence>
<gene>
    <name evidence="2" type="ORF">B0T19DRAFT_120515</name>
</gene>
<proteinExistence type="predicted"/>
<feature type="signal peptide" evidence="1">
    <location>
        <begin position="1"/>
        <end position="20"/>
    </location>
</feature>
<dbReference type="EMBL" id="JAUEPO010000002">
    <property type="protein sequence ID" value="KAK3333239.1"/>
    <property type="molecule type" value="Genomic_DNA"/>
</dbReference>
<name>A0AAE0IXY8_9PEZI</name>
<keyword evidence="3" id="KW-1185">Reference proteome</keyword>
<reference evidence="2" key="2">
    <citation type="submission" date="2023-06" db="EMBL/GenBank/DDBJ databases">
        <authorList>
            <consortium name="Lawrence Berkeley National Laboratory"/>
            <person name="Haridas S."/>
            <person name="Hensen N."/>
            <person name="Bonometti L."/>
            <person name="Westerberg I."/>
            <person name="Brannstrom I.O."/>
            <person name="Guillou S."/>
            <person name="Cros-Aarteil S."/>
            <person name="Calhoun S."/>
            <person name="Kuo A."/>
            <person name="Mondo S."/>
            <person name="Pangilinan J."/>
            <person name="Riley R."/>
            <person name="Labutti K."/>
            <person name="Andreopoulos B."/>
            <person name="Lipzen A."/>
            <person name="Chen C."/>
            <person name="Yanf M."/>
            <person name="Daum C."/>
            <person name="Ng V."/>
            <person name="Clum A."/>
            <person name="Steindorff A."/>
            <person name="Ohm R."/>
            <person name="Martin F."/>
            <person name="Silar P."/>
            <person name="Natvig D."/>
            <person name="Lalanne C."/>
            <person name="Gautier V."/>
            <person name="Ament-Velasquez S.L."/>
            <person name="Kruys A."/>
            <person name="Hutchinson M.I."/>
            <person name="Powell A.J."/>
            <person name="Barry K."/>
            <person name="Miller A.N."/>
            <person name="Grigoriev I.V."/>
            <person name="Debuchy R."/>
            <person name="Gladieux P."/>
            <person name="Thoren M.H."/>
            <person name="Johannesson H."/>
        </authorList>
    </citation>
    <scope>NUCLEOTIDE SEQUENCE</scope>
    <source>
        <strain evidence="2">SMH4131-1</strain>
    </source>
</reference>
<feature type="chain" id="PRO_5042251709" description="Secreted protein" evidence="1">
    <location>
        <begin position="21"/>
        <end position="96"/>
    </location>
</feature>
<keyword evidence="1" id="KW-0732">Signal</keyword>
<sequence>MKLLVIRLFLFLFGPPTGRSIHPFNSSMDIRGVWLDGSGLIRICLVQSEKQTHTPPATFASFLGRKRKRNRKLKQKGKKTRGRFNGGLSVSGFVYL</sequence>